<sequence>MRQLAIRYVVSRFGGNAITKEELKDISKRFGIDIDYFVNYMLSQGYIIRILRGVYYVRTIEEIGLKLAPNVFRVIAKGLNKLKLRWYYGLFTALRLNGITHEYFNTIFVLNDKVVRSKTVEILGENVKFIKIKPDLASFGIIKSDEVRFSDLEKTILDFVYLSRYNKKLKPRAEGVLVEYKDKINWVILCNYLQKYPKSVQREVLKYEREGIC</sequence>
<reference evidence="3" key="1">
    <citation type="submission" date="2015-02" db="EMBL/GenBank/DDBJ databases">
        <title>Pyrococcus kukulkanii sp. nov., a novel hyperthermophilic archaeon isolated from a deep-sea hydrothermal vent at the Guaymas Basin.</title>
        <authorList>
            <person name="Oger P.M."/>
            <person name="Callac N."/>
            <person name="Jebbar M."/>
            <person name="Godfroy A."/>
        </authorList>
    </citation>
    <scope>NUCLEOTIDE SEQUENCE [LARGE SCALE GENOMIC DNA]</scope>
    <source>
        <strain evidence="3">NCB100</strain>
    </source>
</reference>
<proteinExistence type="predicted"/>
<accession>A0A127B8Q2</accession>
<dbReference type="Proteomes" id="UP000070587">
    <property type="component" value="Chromosome"/>
</dbReference>
<reference evidence="2 4" key="3">
    <citation type="submission" date="2023-03" db="EMBL/GenBank/DDBJ databases">
        <title>Speciation in Pyrococcus: adaptation to high temperature as a mechanism.</title>
        <authorList>
            <person name="Gu J."/>
        </authorList>
    </citation>
    <scope>NUCLEOTIDE SEQUENCE [LARGE SCALE GENOMIC DNA]</scope>
    <source>
        <strain evidence="2 4">LMOA34</strain>
    </source>
</reference>
<dbReference type="PATRIC" id="fig|1609559.3.peg.630"/>
<dbReference type="OrthoDB" id="92588at2157"/>
<evidence type="ECO:0000313" key="2">
    <source>
        <dbReference type="EMBL" id="MFA4804854.1"/>
    </source>
</evidence>
<dbReference type="GeneID" id="28490774"/>
<dbReference type="EMBL" id="CP010835">
    <property type="protein sequence ID" value="AMM53567.1"/>
    <property type="molecule type" value="Genomic_DNA"/>
</dbReference>
<evidence type="ECO:0000313" key="1">
    <source>
        <dbReference type="EMBL" id="AMM53567.1"/>
    </source>
</evidence>
<dbReference type="RefSeq" id="WP_068320873.1">
    <property type="nucleotide sequence ID" value="NZ_CP010835.1"/>
</dbReference>
<evidence type="ECO:0008006" key="5">
    <source>
        <dbReference type="Google" id="ProtNLM"/>
    </source>
</evidence>
<dbReference type="Proteomes" id="UP001571980">
    <property type="component" value="Unassembled WGS sequence"/>
</dbReference>
<name>A0A127B8Q2_9EURY</name>
<gene>
    <name evidence="2" type="ORF">P8X34_08965</name>
    <name evidence="1" type="ORF">TQ32_03025</name>
</gene>
<organism evidence="1 3">
    <name type="scientific">Pyrococcus kukulkanii</name>
    <dbReference type="NCBI Taxonomy" id="1609559"/>
    <lineage>
        <taxon>Archaea</taxon>
        <taxon>Methanobacteriati</taxon>
        <taxon>Methanobacteriota</taxon>
        <taxon>Thermococci</taxon>
        <taxon>Thermococcales</taxon>
        <taxon>Thermococcaceae</taxon>
        <taxon>Pyrococcus</taxon>
    </lineage>
</organism>
<dbReference type="EMBL" id="JARRIG010000005">
    <property type="protein sequence ID" value="MFA4804854.1"/>
    <property type="molecule type" value="Genomic_DNA"/>
</dbReference>
<evidence type="ECO:0000313" key="3">
    <source>
        <dbReference type="Proteomes" id="UP000070587"/>
    </source>
</evidence>
<evidence type="ECO:0000313" key="4">
    <source>
        <dbReference type="Proteomes" id="UP001571980"/>
    </source>
</evidence>
<reference evidence="1 3" key="2">
    <citation type="journal article" date="2016" name="Int. J. Syst. Evol. Microbiol.">
        <title>Pyrococcus kukulkanii sp. nov., a hyperthermophilic, piezophilic archaeon isolated from a deep-sea hydrothermal vent.</title>
        <authorList>
            <person name="Callac N."/>
            <person name="Oger P."/>
            <person name="Lesongeur F."/>
            <person name="Rattray J.E."/>
            <person name="Vannier P."/>
            <person name="Michoud G."/>
            <person name="Beauverger M."/>
            <person name="Gayet N."/>
            <person name="Rouxel O."/>
            <person name="Jebbar M."/>
            <person name="Godfroy A."/>
        </authorList>
    </citation>
    <scope>NUCLEOTIDE SEQUENCE [LARGE SCALE GENOMIC DNA]</scope>
    <source>
        <strain evidence="1 3">NCB100</strain>
    </source>
</reference>
<dbReference type="KEGG" id="pyc:TQ32_03025"/>
<keyword evidence="4" id="KW-1185">Reference proteome</keyword>
<dbReference type="AlphaFoldDB" id="A0A127B8Q2"/>
<protein>
    <recommendedName>
        <fullName evidence="5">AbiEi antitoxin C-terminal domain-containing protein</fullName>
    </recommendedName>
</protein>